<accession>A0ABR2LWR0</accession>
<gene>
    <name evidence="1" type="ORF">KSP40_PGU003208</name>
</gene>
<comment type="caution">
    <text evidence="1">The sequence shown here is derived from an EMBL/GenBank/DDBJ whole genome shotgun (WGS) entry which is preliminary data.</text>
</comment>
<keyword evidence="2" id="KW-1185">Reference proteome</keyword>
<organism evidence="1 2">
    <name type="scientific">Platanthera guangdongensis</name>
    <dbReference type="NCBI Taxonomy" id="2320717"/>
    <lineage>
        <taxon>Eukaryota</taxon>
        <taxon>Viridiplantae</taxon>
        <taxon>Streptophyta</taxon>
        <taxon>Embryophyta</taxon>
        <taxon>Tracheophyta</taxon>
        <taxon>Spermatophyta</taxon>
        <taxon>Magnoliopsida</taxon>
        <taxon>Liliopsida</taxon>
        <taxon>Asparagales</taxon>
        <taxon>Orchidaceae</taxon>
        <taxon>Orchidoideae</taxon>
        <taxon>Orchideae</taxon>
        <taxon>Orchidinae</taxon>
        <taxon>Platanthera</taxon>
    </lineage>
</organism>
<name>A0ABR2LWR0_9ASPA</name>
<dbReference type="Proteomes" id="UP001412067">
    <property type="component" value="Unassembled WGS sequence"/>
</dbReference>
<sequence length="148" mass="15556">MSTICGCSCSGGGCATIVTGVKPLFLSGLLKIHPLILTSARNEAAFLSKSWHKARPFVARASSVDSYENSSDFIKRTEQAWSISQAIRLVRTVCADSSTSYENLSPSSHSPPVDLLIDGGTSTVASLLQVAEFVLVASPNVALPVVVS</sequence>
<dbReference type="EMBL" id="JBBWWR010000014">
    <property type="protein sequence ID" value="KAK8953278.1"/>
    <property type="molecule type" value="Genomic_DNA"/>
</dbReference>
<protein>
    <submittedName>
        <fullName evidence="1">Uncharacterized protein</fullName>
    </submittedName>
</protein>
<proteinExistence type="predicted"/>
<evidence type="ECO:0000313" key="1">
    <source>
        <dbReference type="EMBL" id="KAK8953278.1"/>
    </source>
</evidence>
<evidence type="ECO:0000313" key="2">
    <source>
        <dbReference type="Proteomes" id="UP001412067"/>
    </source>
</evidence>
<reference evidence="1 2" key="1">
    <citation type="journal article" date="2022" name="Nat. Plants">
        <title>Genomes of leafy and leafless Platanthera orchids illuminate the evolution of mycoheterotrophy.</title>
        <authorList>
            <person name="Li M.H."/>
            <person name="Liu K.W."/>
            <person name="Li Z."/>
            <person name="Lu H.C."/>
            <person name="Ye Q.L."/>
            <person name="Zhang D."/>
            <person name="Wang J.Y."/>
            <person name="Li Y.F."/>
            <person name="Zhong Z.M."/>
            <person name="Liu X."/>
            <person name="Yu X."/>
            <person name="Liu D.K."/>
            <person name="Tu X.D."/>
            <person name="Liu B."/>
            <person name="Hao Y."/>
            <person name="Liao X.Y."/>
            <person name="Jiang Y.T."/>
            <person name="Sun W.H."/>
            <person name="Chen J."/>
            <person name="Chen Y.Q."/>
            <person name="Ai Y."/>
            <person name="Zhai J.W."/>
            <person name="Wu S.S."/>
            <person name="Zhou Z."/>
            <person name="Hsiao Y.Y."/>
            <person name="Wu W.L."/>
            <person name="Chen Y.Y."/>
            <person name="Lin Y.F."/>
            <person name="Hsu J.L."/>
            <person name="Li C.Y."/>
            <person name="Wang Z.W."/>
            <person name="Zhao X."/>
            <person name="Zhong W.Y."/>
            <person name="Ma X.K."/>
            <person name="Ma L."/>
            <person name="Huang J."/>
            <person name="Chen G.Z."/>
            <person name="Huang M.Z."/>
            <person name="Huang L."/>
            <person name="Peng D.H."/>
            <person name="Luo Y.B."/>
            <person name="Zou S.Q."/>
            <person name="Chen S.P."/>
            <person name="Lan S."/>
            <person name="Tsai W.C."/>
            <person name="Van de Peer Y."/>
            <person name="Liu Z.J."/>
        </authorList>
    </citation>
    <scope>NUCLEOTIDE SEQUENCE [LARGE SCALE GENOMIC DNA]</scope>
    <source>
        <strain evidence="1">Lor288</strain>
    </source>
</reference>